<dbReference type="InterPro" id="IPR000887">
    <property type="entry name" value="Aldlse_KDPG_KHG"/>
</dbReference>
<name>A0A7S2HLY4_9STRA</name>
<comment type="subunit">
    <text evidence="3">Homotrimer.</text>
</comment>
<dbReference type="GO" id="GO:0016829">
    <property type="term" value="F:lyase activity"/>
    <property type="evidence" value="ECO:0007669"/>
    <property type="project" value="UniProtKB-KW"/>
</dbReference>
<dbReference type="Pfam" id="PF01081">
    <property type="entry name" value="Aldolase"/>
    <property type="match status" value="1"/>
</dbReference>
<dbReference type="AlphaFoldDB" id="A0A7S2HLY4"/>
<dbReference type="CDD" id="cd00452">
    <property type="entry name" value="KDPG_aldolase"/>
    <property type="match status" value="1"/>
</dbReference>
<dbReference type="EMBL" id="HBGS01062410">
    <property type="protein sequence ID" value="CAD9494255.1"/>
    <property type="molecule type" value="Transcribed_RNA"/>
</dbReference>
<sequence length="221" mass="23590">MAAQTQAQLDAVMANLARQKCTAVVRTNCTEKARAAADAAIRGGINSVEFTLSIPGCVELIAEYSQRPGLLVGGGTVLNTKQAEDIVNAGGKFIVSPVLEPSVIEWCALRNVVCMAGVYTPSEMWQAHKLGAHIVKLFPGAAGGPAFLKAIKGPLPFLKVVPTTGVTEENCYDYMQVGAFGCGFTGVLFDADDMANERWDRIEERARRMSTKVRGGPSARL</sequence>
<gene>
    <name evidence="6" type="ORF">DSPE1174_LOCUS32508</name>
</gene>
<dbReference type="InterPro" id="IPR013785">
    <property type="entry name" value="Aldolase_TIM"/>
</dbReference>
<dbReference type="PANTHER" id="PTHR30246:SF1">
    <property type="entry name" value="2-DEHYDRO-3-DEOXY-6-PHOSPHOGALACTONATE ALDOLASE-RELATED"/>
    <property type="match status" value="1"/>
</dbReference>
<evidence type="ECO:0000256" key="1">
    <source>
        <dbReference type="ARBA" id="ARBA00004761"/>
    </source>
</evidence>
<accession>A0A7S2HLY4</accession>
<reference evidence="6" key="1">
    <citation type="submission" date="2021-01" db="EMBL/GenBank/DDBJ databases">
        <authorList>
            <person name="Corre E."/>
            <person name="Pelletier E."/>
            <person name="Niang G."/>
            <person name="Scheremetjew M."/>
            <person name="Finn R."/>
            <person name="Kale V."/>
            <person name="Holt S."/>
            <person name="Cochrane G."/>
            <person name="Meng A."/>
            <person name="Brown T."/>
            <person name="Cohen L."/>
        </authorList>
    </citation>
    <scope>NUCLEOTIDE SEQUENCE</scope>
    <source>
        <strain evidence="6">CCMP1381</strain>
    </source>
</reference>
<dbReference type="SUPFAM" id="SSF51569">
    <property type="entry name" value="Aldolase"/>
    <property type="match status" value="1"/>
</dbReference>
<keyword evidence="5" id="KW-0119">Carbohydrate metabolism</keyword>
<keyword evidence="4" id="KW-0456">Lyase</keyword>
<evidence type="ECO:0000313" key="6">
    <source>
        <dbReference type="EMBL" id="CAD9494255.1"/>
    </source>
</evidence>
<organism evidence="6">
    <name type="scientific">Octactis speculum</name>
    <dbReference type="NCBI Taxonomy" id="3111310"/>
    <lineage>
        <taxon>Eukaryota</taxon>
        <taxon>Sar</taxon>
        <taxon>Stramenopiles</taxon>
        <taxon>Ochrophyta</taxon>
        <taxon>Dictyochophyceae</taxon>
        <taxon>Dictyochales</taxon>
        <taxon>Dictyochaceae</taxon>
        <taxon>Octactis</taxon>
    </lineage>
</organism>
<dbReference type="Gene3D" id="3.20.20.70">
    <property type="entry name" value="Aldolase class I"/>
    <property type="match status" value="1"/>
</dbReference>
<evidence type="ECO:0000256" key="5">
    <source>
        <dbReference type="ARBA" id="ARBA00023277"/>
    </source>
</evidence>
<evidence type="ECO:0000256" key="4">
    <source>
        <dbReference type="ARBA" id="ARBA00023239"/>
    </source>
</evidence>
<evidence type="ECO:0008006" key="7">
    <source>
        <dbReference type="Google" id="ProtNLM"/>
    </source>
</evidence>
<dbReference type="NCBIfam" id="TIGR01182">
    <property type="entry name" value="eda"/>
    <property type="match status" value="1"/>
</dbReference>
<dbReference type="PANTHER" id="PTHR30246">
    <property type="entry name" value="2-KETO-3-DEOXY-6-PHOSPHOGLUCONATE ALDOLASE"/>
    <property type="match status" value="1"/>
</dbReference>
<protein>
    <recommendedName>
        <fullName evidence="7">2-dehydro-3-deoxy-phosphogluconate aldolase</fullName>
    </recommendedName>
</protein>
<comment type="pathway">
    <text evidence="1">Carbohydrate acid metabolism.</text>
</comment>
<comment type="similarity">
    <text evidence="2">Belongs to the KHG/KDPG aldolase family.</text>
</comment>
<evidence type="ECO:0000256" key="2">
    <source>
        <dbReference type="ARBA" id="ARBA00006906"/>
    </source>
</evidence>
<proteinExistence type="inferred from homology"/>
<evidence type="ECO:0000256" key="3">
    <source>
        <dbReference type="ARBA" id="ARBA00011233"/>
    </source>
</evidence>